<feature type="compositionally biased region" description="Polar residues" evidence="3">
    <location>
        <begin position="247"/>
        <end position="259"/>
    </location>
</feature>
<dbReference type="GO" id="GO:0000976">
    <property type="term" value="F:transcription cis-regulatory region binding"/>
    <property type="evidence" value="ECO:0007669"/>
    <property type="project" value="TreeGrafter"/>
</dbReference>
<sequence>MNSQSVIGRRCGVDSSERSEPTESDSRSGAERIIEAAIDLFGRGGEHGTSLRAIAQQAGVSQALVVHHFGSKQGLLRACDHHVATVTKANKETTLAGGPQLDPFQTLRQLERSQPLLRYLARALTEGGERTHDLVDEFVADAQDYMRHAEEAGYVKPSATPRERTIVLVIWSMGALAMHEHVRRLLGVDFLADDAPPESLGPYLRPLLELFTQGLMQEGAFDQMAEMFEVPESIAHGSAPDHEHPEQQQSGSETPSTRAQRGKGESA</sequence>
<evidence type="ECO:0000313" key="5">
    <source>
        <dbReference type="EMBL" id="QDO89478.1"/>
    </source>
</evidence>
<dbReference type="Gene3D" id="1.10.357.10">
    <property type="entry name" value="Tetracycline Repressor, domain 2"/>
    <property type="match status" value="1"/>
</dbReference>
<name>A0A516GD78_9MICO</name>
<feature type="region of interest" description="Disordered" evidence="3">
    <location>
        <begin position="230"/>
        <end position="267"/>
    </location>
</feature>
<dbReference type="PANTHER" id="PTHR30055">
    <property type="entry name" value="HTH-TYPE TRANSCRIPTIONAL REGULATOR RUTR"/>
    <property type="match status" value="1"/>
</dbReference>
<dbReference type="KEGG" id="orz:FNH13_14995"/>
<evidence type="ECO:0000313" key="6">
    <source>
        <dbReference type="Proteomes" id="UP000315395"/>
    </source>
</evidence>
<dbReference type="EMBL" id="CP041616">
    <property type="protein sequence ID" value="QDO89478.1"/>
    <property type="molecule type" value="Genomic_DNA"/>
</dbReference>
<feature type="compositionally biased region" description="Basic and acidic residues" evidence="3">
    <location>
        <begin position="11"/>
        <end position="29"/>
    </location>
</feature>
<feature type="region of interest" description="Disordered" evidence="3">
    <location>
        <begin position="1"/>
        <end position="29"/>
    </location>
</feature>
<dbReference type="InterPro" id="IPR041484">
    <property type="entry name" value="TetR_C_25"/>
</dbReference>
<evidence type="ECO:0000259" key="4">
    <source>
        <dbReference type="PROSITE" id="PS50977"/>
    </source>
</evidence>
<dbReference type="InterPro" id="IPR009057">
    <property type="entry name" value="Homeodomain-like_sf"/>
</dbReference>
<accession>A0A516GD78</accession>
<dbReference type="PROSITE" id="PS50977">
    <property type="entry name" value="HTH_TETR_2"/>
    <property type="match status" value="1"/>
</dbReference>
<keyword evidence="1 2" id="KW-0238">DNA-binding</keyword>
<feature type="domain" description="HTH tetR-type" evidence="4">
    <location>
        <begin position="27"/>
        <end position="87"/>
    </location>
</feature>
<dbReference type="Proteomes" id="UP000315395">
    <property type="component" value="Chromosome"/>
</dbReference>
<dbReference type="Pfam" id="PF17933">
    <property type="entry name" value="TetR_C_25"/>
    <property type="match status" value="1"/>
</dbReference>
<protein>
    <submittedName>
        <fullName evidence="5">TetR/AcrR family transcriptional regulator</fullName>
    </submittedName>
</protein>
<dbReference type="OrthoDB" id="3403733at2"/>
<feature type="DNA-binding region" description="H-T-H motif" evidence="2">
    <location>
        <begin position="50"/>
        <end position="69"/>
    </location>
</feature>
<dbReference type="GO" id="GO:0003700">
    <property type="term" value="F:DNA-binding transcription factor activity"/>
    <property type="evidence" value="ECO:0007669"/>
    <property type="project" value="TreeGrafter"/>
</dbReference>
<dbReference type="AlphaFoldDB" id="A0A516GD78"/>
<dbReference type="PANTHER" id="PTHR30055:SF146">
    <property type="entry name" value="HTH-TYPE TRANSCRIPTIONAL DUAL REGULATOR CECR"/>
    <property type="match status" value="1"/>
</dbReference>
<dbReference type="InterPro" id="IPR001647">
    <property type="entry name" value="HTH_TetR"/>
</dbReference>
<dbReference type="InterPro" id="IPR050109">
    <property type="entry name" value="HTH-type_TetR-like_transc_reg"/>
</dbReference>
<evidence type="ECO:0000256" key="1">
    <source>
        <dbReference type="ARBA" id="ARBA00023125"/>
    </source>
</evidence>
<evidence type="ECO:0000256" key="3">
    <source>
        <dbReference type="SAM" id="MobiDB-lite"/>
    </source>
</evidence>
<dbReference type="PRINTS" id="PR00455">
    <property type="entry name" value="HTHTETR"/>
</dbReference>
<dbReference type="Pfam" id="PF00440">
    <property type="entry name" value="TetR_N"/>
    <property type="match status" value="1"/>
</dbReference>
<keyword evidence="6" id="KW-1185">Reference proteome</keyword>
<evidence type="ECO:0000256" key="2">
    <source>
        <dbReference type="PROSITE-ProRule" id="PRU00335"/>
    </source>
</evidence>
<gene>
    <name evidence="5" type="ORF">FNH13_14995</name>
</gene>
<reference evidence="5 6" key="1">
    <citation type="submission" date="2019-07" db="EMBL/GenBank/DDBJ databases">
        <title>complete genome sequencing of Ornithinimicrobium sp. H23M54.</title>
        <authorList>
            <person name="Bae J.-W."/>
            <person name="Lee S.-Y."/>
        </authorList>
    </citation>
    <scope>NUCLEOTIDE SEQUENCE [LARGE SCALE GENOMIC DNA]</scope>
    <source>
        <strain evidence="5 6">H23M54</strain>
    </source>
</reference>
<dbReference type="SUPFAM" id="SSF46689">
    <property type="entry name" value="Homeodomain-like"/>
    <property type="match status" value="1"/>
</dbReference>
<proteinExistence type="predicted"/>
<organism evidence="5 6">
    <name type="scientific">Ornithinimicrobium ciconiae</name>
    <dbReference type="NCBI Taxonomy" id="2594265"/>
    <lineage>
        <taxon>Bacteria</taxon>
        <taxon>Bacillati</taxon>
        <taxon>Actinomycetota</taxon>
        <taxon>Actinomycetes</taxon>
        <taxon>Micrococcales</taxon>
        <taxon>Ornithinimicrobiaceae</taxon>
        <taxon>Ornithinimicrobium</taxon>
    </lineage>
</organism>